<reference evidence="6" key="2">
    <citation type="submission" date="2025-08" db="UniProtKB">
        <authorList>
            <consortium name="Ensembl"/>
        </authorList>
    </citation>
    <scope>IDENTIFICATION</scope>
</reference>
<sequence length="120" mass="13781">MLWWLSYILDNGEGMPRVYIGRLGPRVREKDVQRFFGGYGKLMEIDLKNGFGFVEFDDNRDADDAVYELNGRDLCGERVVVEYARGSRRDLDGGGRSNAFRLKESLFSEASKSRCCMFIC</sequence>
<organism evidence="6 7">
    <name type="scientific">Gadus morhua</name>
    <name type="common">Atlantic cod</name>
    <dbReference type="NCBI Taxonomy" id="8049"/>
    <lineage>
        <taxon>Eukaryota</taxon>
        <taxon>Metazoa</taxon>
        <taxon>Chordata</taxon>
        <taxon>Craniata</taxon>
        <taxon>Vertebrata</taxon>
        <taxon>Euteleostomi</taxon>
        <taxon>Actinopterygii</taxon>
        <taxon>Neopterygii</taxon>
        <taxon>Teleostei</taxon>
        <taxon>Neoteleostei</taxon>
        <taxon>Acanthomorphata</taxon>
        <taxon>Zeiogadaria</taxon>
        <taxon>Gadariae</taxon>
        <taxon>Gadiformes</taxon>
        <taxon>Gadoidei</taxon>
        <taxon>Gadidae</taxon>
        <taxon>Gadus</taxon>
    </lineage>
</organism>
<dbReference type="InterPro" id="IPR000504">
    <property type="entry name" value="RRM_dom"/>
</dbReference>
<evidence type="ECO:0000313" key="7">
    <source>
        <dbReference type="Proteomes" id="UP000694546"/>
    </source>
</evidence>
<evidence type="ECO:0000313" key="6">
    <source>
        <dbReference type="Ensembl" id="ENSGMOP00000031575.1"/>
    </source>
</evidence>
<accession>A0A8C5AGJ5</accession>
<feature type="domain" description="RRM" evidence="5">
    <location>
        <begin position="16"/>
        <end position="86"/>
    </location>
</feature>
<keyword evidence="2 4" id="KW-0694">RNA-binding</keyword>
<keyword evidence="3" id="KW-0539">Nucleus</keyword>
<dbReference type="PANTHER" id="PTHR48038">
    <property type="entry name" value="RIBONUCLEOPROTEIN RB97D"/>
    <property type="match status" value="1"/>
</dbReference>
<dbReference type="GeneTree" id="ENSGT00940000155448"/>
<dbReference type="GO" id="GO:0005634">
    <property type="term" value="C:nucleus"/>
    <property type="evidence" value="ECO:0007669"/>
    <property type="project" value="UniProtKB-SubCell"/>
</dbReference>
<protein>
    <submittedName>
        <fullName evidence="6">Serine and arginine rich splicing factor 6</fullName>
    </submittedName>
</protein>
<dbReference type="SMART" id="SM00360">
    <property type="entry name" value="RRM"/>
    <property type="match status" value="1"/>
</dbReference>
<dbReference type="InterPro" id="IPR035979">
    <property type="entry name" value="RBD_domain_sf"/>
</dbReference>
<reference evidence="6" key="1">
    <citation type="submission" date="2019-07" db="EMBL/GenBank/DDBJ databases">
        <authorList>
            <consortium name="Wellcome Sanger Institute Data Sharing"/>
        </authorList>
    </citation>
    <scope>NUCLEOTIDE SEQUENCE [LARGE SCALE GENOMIC DNA]</scope>
</reference>
<evidence type="ECO:0000256" key="4">
    <source>
        <dbReference type="PROSITE-ProRule" id="PRU00176"/>
    </source>
</evidence>
<evidence type="ECO:0000256" key="3">
    <source>
        <dbReference type="ARBA" id="ARBA00023242"/>
    </source>
</evidence>
<dbReference type="Pfam" id="PF00076">
    <property type="entry name" value="RRM_1"/>
    <property type="match status" value="1"/>
</dbReference>
<dbReference type="Ensembl" id="ENSGMOT00000063160.1">
    <property type="protein sequence ID" value="ENSGMOP00000031575.1"/>
    <property type="gene ID" value="ENSGMOG00000006105.2"/>
</dbReference>
<proteinExistence type="predicted"/>
<keyword evidence="7" id="KW-1185">Reference proteome</keyword>
<comment type="subcellular location">
    <subcellularLocation>
        <location evidence="1">Nucleus</location>
    </subcellularLocation>
</comment>
<evidence type="ECO:0000256" key="1">
    <source>
        <dbReference type="ARBA" id="ARBA00004123"/>
    </source>
</evidence>
<dbReference type="AlphaFoldDB" id="A0A8C5AGJ5"/>
<evidence type="ECO:0000256" key="2">
    <source>
        <dbReference type="ARBA" id="ARBA00022884"/>
    </source>
</evidence>
<dbReference type="GO" id="GO:0003723">
    <property type="term" value="F:RNA binding"/>
    <property type="evidence" value="ECO:0007669"/>
    <property type="project" value="UniProtKB-UniRule"/>
</dbReference>
<gene>
    <name evidence="6" type="primary">SRSF6</name>
</gene>
<dbReference type="SUPFAM" id="SSF54928">
    <property type="entry name" value="RNA-binding domain, RBD"/>
    <property type="match status" value="1"/>
</dbReference>
<dbReference type="Gene3D" id="3.30.70.330">
    <property type="match status" value="1"/>
</dbReference>
<name>A0A8C5AGJ5_GADMO</name>
<dbReference type="Proteomes" id="UP000694546">
    <property type="component" value="Chromosome 1"/>
</dbReference>
<dbReference type="PANTHER" id="PTHR48038:SF3">
    <property type="entry name" value="SPLICING FACTOR, ARGININE_SERINE-RICH 1-RELATED"/>
    <property type="match status" value="1"/>
</dbReference>
<dbReference type="InterPro" id="IPR012677">
    <property type="entry name" value="Nucleotide-bd_a/b_plait_sf"/>
</dbReference>
<dbReference type="PROSITE" id="PS50102">
    <property type="entry name" value="RRM"/>
    <property type="match status" value="1"/>
</dbReference>
<reference evidence="6" key="3">
    <citation type="submission" date="2025-09" db="UniProtKB">
        <authorList>
            <consortium name="Ensembl"/>
        </authorList>
    </citation>
    <scope>IDENTIFICATION</scope>
</reference>
<evidence type="ECO:0000259" key="5">
    <source>
        <dbReference type="PROSITE" id="PS50102"/>
    </source>
</evidence>